<dbReference type="Proteomes" id="UP000480556">
    <property type="component" value="Unassembled WGS sequence"/>
</dbReference>
<name>A0AA91AGE1_9GAMM</name>
<evidence type="ECO:0000313" key="1">
    <source>
        <dbReference type="EMBL" id="MQW92986.1"/>
    </source>
</evidence>
<dbReference type="AlphaFoldDB" id="A0AA91AGE1"/>
<comment type="caution">
    <text evidence="1">The sequence shown here is derived from an EMBL/GenBank/DDBJ whole genome shotgun (WGS) entry which is preliminary data.</text>
</comment>
<accession>A0AA91AGE1</accession>
<proteinExistence type="predicted"/>
<dbReference type="RefSeq" id="WP_153389411.1">
    <property type="nucleotide sequence ID" value="NZ_WITK01000020.1"/>
</dbReference>
<gene>
    <name evidence="1" type="ORF">GHJ48_11400</name>
</gene>
<protein>
    <submittedName>
        <fullName evidence="1">Uncharacterized protein</fullName>
    </submittedName>
</protein>
<dbReference type="EMBL" id="WITK01000020">
    <property type="protein sequence ID" value="MQW92986.1"/>
    <property type="molecule type" value="Genomic_DNA"/>
</dbReference>
<organism evidence="1 2">
    <name type="scientific">Acinetobacter wanghuae</name>
    <dbReference type="NCBI Taxonomy" id="2662362"/>
    <lineage>
        <taxon>Bacteria</taxon>
        <taxon>Pseudomonadati</taxon>
        <taxon>Pseudomonadota</taxon>
        <taxon>Gammaproteobacteria</taxon>
        <taxon>Moraxellales</taxon>
        <taxon>Moraxellaceae</taxon>
        <taxon>Acinetobacter</taxon>
    </lineage>
</organism>
<reference evidence="1 2" key="1">
    <citation type="submission" date="2019-10" db="EMBL/GenBank/DDBJ databases">
        <authorList>
            <person name="Dong K."/>
        </authorList>
    </citation>
    <scope>NUCLEOTIDE SEQUENCE [LARGE SCALE GENOMIC DNA]</scope>
    <source>
        <strain evidence="2">dk771</strain>
    </source>
</reference>
<sequence length="147" mass="17329">MLALLFFFILGLILGYAFRSMKSEPTKPNTIRRYQSQMTHQQKLYLKSMHQTDSDRIRELNKLSSNQSIFLRLLKQTFIDFDIAVKDNRFIVLDRDYFPMAIFEYRDGQVPMKLIDQEDGLPLHLYKAMISSDELKKDHSALIYAAN</sequence>
<evidence type="ECO:0000313" key="2">
    <source>
        <dbReference type="Proteomes" id="UP000480556"/>
    </source>
</evidence>